<evidence type="ECO:0000313" key="2">
    <source>
        <dbReference type="EMBL" id="KKS90553.1"/>
    </source>
</evidence>
<proteinExistence type="predicted"/>
<evidence type="ECO:0000259" key="1">
    <source>
        <dbReference type="PROSITE" id="PS50164"/>
    </source>
</evidence>
<reference evidence="2 3" key="1">
    <citation type="journal article" date="2015" name="Nature">
        <title>rRNA introns, odd ribosomes, and small enigmatic genomes across a large radiation of phyla.</title>
        <authorList>
            <person name="Brown C.T."/>
            <person name="Hug L.A."/>
            <person name="Thomas B.C."/>
            <person name="Sharon I."/>
            <person name="Castelle C.J."/>
            <person name="Singh A."/>
            <person name="Wilkins M.J."/>
            <person name="Williams K.H."/>
            <person name="Banfield J.F."/>
        </authorList>
    </citation>
    <scope>NUCLEOTIDE SEQUENCE [LARGE SCALE GENOMIC DNA]</scope>
</reference>
<dbReference type="Gene3D" id="3.40.1440.10">
    <property type="entry name" value="GIY-YIG endonuclease"/>
    <property type="match status" value="1"/>
</dbReference>
<dbReference type="InterPro" id="IPR000305">
    <property type="entry name" value="GIY-YIG_endonuc"/>
</dbReference>
<feature type="domain" description="GIY-YIG" evidence="1">
    <location>
        <begin position="1"/>
        <end position="78"/>
    </location>
</feature>
<dbReference type="PROSITE" id="PS50164">
    <property type="entry name" value="GIY_YIG"/>
    <property type="match status" value="1"/>
</dbReference>
<gene>
    <name evidence="2" type="ORF">UV66_C0002G0030</name>
</gene>
<dbReference type="AlphaFoldDB" id="A0A0G1FUS5"/>
<accession>A0A0G1FUS5</accession>
<protein>
    <recommendedName>
        <fullName evidence="1">GIY-YIG domain-containing protein</fullName>
    </recommendedName>
</protein>
<evidence type="ECO:0000313" key="3">
    <source>
        <dbReference type="Proteomes" id="UP000034669"/>
    </source>
</evidence>
<dbReference type="Pfam" id="PF01541">
    <property type="entry name" value="GIY-YIG"/>
    <property type="match status" value="1"/>
</dbReference>
<dbReference type="EMBL" id="LCFI01000002">
    <property type="protein sequence ID" value="KKS90553.1"/>
    <property type="molecule type" value="Genomic_DNA"/>
</dbReference>
<comment type="caution">
    <text evidence="2">The sequence shown here is derived from an EMBL/GenBank/DDBJ whole genome shotgun (WGS) entry which is preliminary data.</text>
</comment>
<sequence length="90" mass="10586">MFYTYVLECFAKGKLSMFYVGSTADLRGRIASHRLKEVPSTKRYDKLKLVYYEACLCKADSIRREGQLKTGFGRGFIKRRLEVYLKNMRD</sequence>
<dbReference type="SUPFAM" id="SSF82771">
    <property type="entry name" value="GIY-YIG endonuclease"/>
    <property type="match status" value="1"/>
</dbReference>
<name>A0A0G1FUS5_9BACT</name>
<organism evidence="2 3">
    <name type="scientific">Candidatus Woesebacteria bacterium GW2011_GWA1_43_12</name>
    <dbReference type="NCBI Taxonomy" id="1618557"/>
    <lineage>
        <taxon>Bacteria</taxon>
        <taxon>Candidatus Woeseibacteriota</taxon>
    </lineage>
</organism>
<dbReference type="Proteomes" id="UP000034669">
    <property type="component" value="Unassembled WGS sequence"/>
</dbReference>
<dbReference type="InterPro" id="IPR035901">
    <property type="entry name" value="GIY-YIG_endonuc_sf"/>
</dbReference>